<feature type="transmembrane region" description="Helical" evidence="1">
    <location>
        <begin position="160"/>
        <end position="183"/>
    </location>
</feature>
<keyword evidence="1" id="KW-0472">Membrane</keyword>
<feature type="transmembrane region" description="Helical" evidence="1">
    <location>
        <begin position="35"/>
        <end position="59"/>
    </location>
</feature>
<gene>
    <name evidence="2" type="ORF">MPEBLZ_00299</name>
</gene>
<organism evidence="2 3">
    <name type="scientific">Candidatus Methanoperedens nitratireducens</name>
    <dbReference type="NCBI Taxonomy" id="1392998"/>
    <lineage>
        <taxon>Archaea</taxon>
        <taxon>Methanobacteriati</taxon>
        <taxon>Methanobacteriota</taxon>
        <taxon>Stenosarchaea group</taxon>
        <taxon>Methanomicrobia</taxon>
        <taxon>Methanosarcinales</taxon>
        <taxon>ANME-2 cluster</taxon>
        <taxon>Candidatus Methanoperedentaceae</taxon>
        <taxon>Candidatus Methanoperedens</taxon>
    </lineage>
</organism>
<keyword evidence="1" id="KW-0812">Transmembrane</keyword>
<reference evidence="2 3" key="1">
    <citation type="submission" date="2015-09" db="EMBL/GenBank/DDBJ databases">
        <title>A metagenomics-based metabolic model of nitrate-dependent anaerobic oxidation of methane by Methanoperedens-like archaea.</title>
        <authorList>
            <person name="Arshad A."/>
            <person name="Speth D.R."/>
            <person name="De Graaf R.M."/>
            <person name="Op Den Camp H.J."/>
            <person name="Jetten M.S."/>
            <person name="Welte C.U."/>
        </authorList>
    </citation>
    <scope>NUCLEOTIDE SEQUENCE [LARGE SCALE GENOMIC DNA]</scope>
</reference>
<proteinExistence type="predicted"/>
<feature type="transmembrane region" description="Helical" evidence="1">
    <location>
        <begin position="7"/>
        <end position="29"/>
    </location>
</feature>
<dbReference type="PANTHER" id="PTHR43471:SF14">
    <property type="entry name" value="ABC-2 TYPE TRANSPORT SYSTEM PERMEASE PROTEIN"/>
    <property type="match status" value="1"/>
</dbReference>
<dbReference type="Proteomes" id="UP000050360">
    <property type="component" value="Unassembled WGS sequence"/>
</dbReference>
<evidence type="ECO:0000256" key="1">
    <source>
        <dbReference type="SAM" id="Phobius"/>
    </source>
</evidence>
<sequence>MATLALVVGIAVIASVGTMLFGTGVQVSLFQLERILIFAILTFLYISIFVGIGIFLSIVSKSASNSLIYGIAIWLNVVVAFGAIIAVIASMITGQPFLDFDNPTLELNAKMQKFTPLHHYAETVSGVPSFSWGGISIQSSKLSSGIFDTGNSLDKWIQEYWSNLIVLITLPIILFIASFVAFLRKDITL</sequence>
<name>A0A0P8A9V8_9EURY</name>
<dbReference type="GO" id="GO:0005886">
    <property type="term" value="C:plasma membrane"/>
    <property type="evidence" value="ECO:0007669"/>
    <property type="project" value="UniProtKB-SubCell"/>
</dbReference>
<dbReference type="PANTHER" id="PTHR43471">
    <property type="entry name" value="ABC TRANSPORTER PERMEASE"/>
    <property type="match status" value="1"/>
</dbReference>
<dbReference type="GO" id="GO:0140359">
    <property type="term" value="F:ABC-type transporter activity"/>
    <property type="evidence" value="ECO:0007669"/>
    <property type="project" value="InterPro"/>
</dbReference>
<comment type="caution">
    <text evidence="2">The sequence shown here is derived from an EMBL/GenBank/DDBJ whole genome shotgun (WGS) entry which is preliminary data.</text>
</comment>
<protein>
    <submittedName>
        <fullName evidence="2">Putative ABC-2 type transport system permease protein</fullName>
    </submittedName>
</protein>
<evidence type="ECO:0000313" key="3">
    <source>
        <dbReference type="Proteomes" id="UP000050360"/>
    </source>
</evidence>
<dbReference type="Pfam" id="PF12679">
    <property type="entry name" value="ABC2_membrane_2"/>
    <property type="match status" value="1"/>
</dbReference>
<dbReference type="AlphaFoldDB" id="A0A0P8A9V8"/>
<keyword evidence="1" id="KW-1133">Transmembrane helix</keyword>
<dbReference type="EMBL" id="LKCM01000021">
    <property type="protein sequence ID" value="KPQ45125.1"/>
    <property type="molecule type" value="Genomic_DNA"/>
</dbReference>
<evidence type="ECO:0000313" key="2">
    <source>
        <dbReference type="EMBL" id="KPQ45125.1"/>
    </source>
</evidence>
<feature type="transmembrane region" description="Helical" evidence="1">
    <location>
        <begin position="71"/>
        <end position="92"/>
    </location>
</feature>
<accession>A0A0P8A9V8</accession>